<dbReference type="EMBL" id="CABVOU010000014">
    <property type="protein sequence ID" value="VVZ94006.1"/>
    <property type="molecule type" value="Genomic_DNA"/>
</dbReference>
<feature type="signal peptide" evidence="1">
    <location>
        <begin position="1"/>
        <end position="28"/>
    </location>
</feature>
<keyword evidence="3" id="KW-1185">Reference proteome</keyword>
<feature type="chain" id="PRO_5023899406" evidence="1">
    <location>
        <begin position="29"/>
        <end position="185"/>
    </location>
</feature>
<name>A0A5K1HXU9_9GAMM</name>
<protein>
    <submittedName>
        <fullName evidence="2">Uncharacterized protein</fullName>
    </submittedName>
</protein>
<sequence length="185" mass="20660">MSLLTQPAARLGGLLTTLVLALPSVAAAAQGPEGYRSADFGMSYDTVMAELVDDDAVVNLSDVGSDEGDRIVNAQLKANDEPETDLRYVFPAGSEQLALVVAFYPHVEDRDTVTQRLEERFGEPWQEDMAQWWFEQLKAGMPQEPSSLMVWGGEGDEAETRGRFTRLWTFDDYLSVEYLDTRLFP</sequence>
<gene>
    <name evidence="2" type="ORF">HALO32_00055</name>
</gene>
<proteinExistence type="predicted"/>
<keyword evidence="1" id="KW-0732">Signal</keyword>
<evidence type="ECO:0000313" key="2">
    <source>
        <dbReference type="EMBL" id="VVZ94006.1"/>
    </source>
</evidence>
<accession>A0A5K1HXU9</accession>
<evidence type="ECO:0000313" key="3">
    <source>
        <dbReference type="Proteomes" id="UP000326725"/>
    </source>
</evidence>
<organism evidence="2 3">
    <name type="scientific">Halomonas lysinitropha</name>
    <dbReference type="NCBI Taxonomy" id="2607506"/>
    <lineage>
        <taxon>Bacteria</taxon>
        <taxon>Pseudomonadati</taxon>
        <taxon>Pseudomonadota</taxon>
        <taxon>Gammaproteobacteria</taxon>
        <taxon>Oceanospirillales</taxon>
        <taxon>Halomonadaceae</taxon>
        <taxon>Halomonas</taxon>
    </lineage>
</organism>
<reference evidence="2 3" key="1">
    <citation type="submission" date="2019-09" db="EMBL/GenBank/DDBJ databases">
        <authorList>
            <person name="Criscuolo A."/>
        </authorList>
    </citation>
    <scope>NUCLEOTIDE SEQUENCE [LARGE SCALE GENOMIC DNA]</scope>
    <source>
        <strain evidence="3">3(2)</strain>
    </source>
</reference>
<evidence type="ECO:0000256" key="1">
    <source>
        <dbReference type="SAM" id="SignalP"/>
    </source>
</evidence>
<dbReference type="AlphaFoldDB" id="A0A5K1HXU9"/>
<dbReference type="Proteomes" id="UP000326725">
    <property type="component" value="Unassembled WGS sequence"/>
</dbReference>
<dbReference type="RefSeq" id="WP_151441786.1">
    <property type="nucleotide sequence ID" value="NZ_CABVOU010000014.1"/>
</dbReference>